<proteinExistence type="predicted"/>
<comment type="caution">
    <text evidence="1">The sequence shown here is derived from an EMBL/GenBank/DDBJ whole genome shotgun (WGS) entry which is preliminary data.</text>
</comment>
<keyword evidence="2" id="KW-1185">Reference proteome</keyword>
<gene>
    <name evidence="1" type="ORF">KPL71_005885</name>
</gene>
<evidence type="ECO:0000313" key="2">
    <source>
        <dbReference type="Proteomes" id="UP000829398"/>
    </source>
</evidence>
<evidence type="ECO:0000313" key="1">
    <source>
        <dbReference type="EMBL" id="KAH9797471.1"/>
    </source>
</evidence>
<dbReference type="Proteomes" id="UP000829398">
    <property type="component" value="Chromosome 2"/>
</dbReference>
<organism evidence="1 2">
    <name type="scientific">Citrus sinensis</name>
    <name type="common">Sweet orange</name>
    <name type="synonym">Citrus aurantium var. sinensis</name>
    <dbReference type="NCBI Taxonomy" id="2711"/>
    <lineage>
        <taxon>Eukaryota</taxon>
        <taxon>Viridiplantae</taxon>
        <taxon>Streptophyta</taxon>
        <taxon>Embryophyta</taxon>
        <taxon>Tracheophyta</taxon>
        <taxon>Spermatophyta</taxon>
        <taxon>Magnoliopsida</taxon>
        <taxon>eudicotyledons</taxon>
        <taxon>Gunneridae</taxon>
        <taxon>Pentapetalae</taxon>
        <taxon>rosids</taxon>
        <taxon>malvids</taxon>
        <taxon>Sapindales</taxon>
        <taxon>Rutaceae</taxon>
        <taxon>Aurantioideae</taxon>
        <taxon>Citrus</taxon>
    </lineage>
</organism>
<sequence length="1021" mass="113558">MFFFFKRFLLLVLVMSCFWAQIFAAVKLPRDEVDVLNQIAQTMGATNWTFGSDACEDHVTIKQILLTDPLRNITCNCQFQNETCHIIAIDFAYNYLHGSIPREWASMQLKYISVFANRLSGNIPSHLGNITSLTYLDLEENQFSGTIPRELGNLVNLETLRLSSNRLIGNLPMELVKLKNLTDFRINDNNFNGSAPDFIQSWTQLNRLEIQGSGLEGPIPPSISALDKLNQLRISDLQGPNQTFPMLRNMTGLTRIILRNCNIAGEIPEYIWGIKNLRFLDLSFNQLTGELPDVAVPADLKFTFLTGNSIQGDVPESILKKGTNVDLSYNNFTWQSPEQPACREKPNLNLNLFRSSSVENNLSGVFPCTNNFTCHRYWHSLHINCGGGNVKVNDSTFEGDAGVGGGAATYHLLDGTNWGISSTGDFTDDDDEQNTNYIANSQSSGISELYIDARISPLSLTYIGYCLENGNYSVVLHFAEIQFTNDKTYKTLGRRIFDIYIQDKLVEKDFNIEAEAHGVLKPVTRPFTANVSNHILEIRFQWAGKGTTAIPSGGVYGPLISAISVDPNFKPLYGAGKKKIAPIVAGVIIGSCLVILVLGIFCWRHYFRTKSGRQEDLEGLEFQASSFTLKQIRAATSNFDPMNKIGEGGFGPVYKGQLTDGTIIAVKLLSSKSRQGNREFLNEIGTISCLQHPNLVKLYGCCIEGDQLMLVYEYLENNSLAHALFGGENSQLKLNWSVRQKICLGIARGLAFLHEESRFKIVHRDIKATNVLLDRDLNPKISDFGLAKLDEEEKTHISTRVAGTIGYMAPEYALWGYLTYKADVYSFGVVALEIVSGKNNMSYVPDSNCTCPLDWAFHLHRSGTLMKLVDPRLGSEFDKVEAERMIKVALLCTNASPSLRPTMSEVVSMLEGSSNIPYVIPEAGGLSEDLRFKTLRDHPREMNSSGLEGSLSHYSSSASFLPGSSSTNDVREINAEAYLKFKAMRDSRIHMERQSSVAQVSTPVPSWTGSSKSAHDLHNTI</sequence>
<name>A0ACB8NHZ7_CITSI</name>
<reference evidence="2" key="1">
    <citation type="journal article" date="2023" name="Hortic. Res.">
        <title>A chromosome-level phased genome enabling allele-level studies in sweet orange: a case study on citrus Huanglongbing tolerance.</title>
        <authorList>
            <person name="Wu B."/>
            <person name="Yu Q."/>
            <person name="Deng Z."/>
            <person name="Duan Y."/>
            <person name="Luo F."/>
            <person name="Gmitter F. Jr."/>
        </authorList>
    </citation>
    <scope>NUCLEOTIDE SEQUENCE [LARGE SCALE GENOMIC DNA]</scope>
    <source>
        <strain evidence="2">cv. Valencia</strain>
    </source>
</reference>
<protein>
    <submittedName>
        <fullName evidence="1">LRR receptor-like serine/threonine-protein kinase RFK1</fullName>
    </submittedName>
</protein>
<accession>A0ACB8NHZ7</accession>
<dbReference type="EMBL" id="CM039171">
    <property type="protein sequence ID" value="KAH9797471.1"/>
    <property type="molecule type" value="Genomic_DNA"/>
</dbReference>